<dbReference type="EnsemblPlants" id="AET3Gv20672700.2">
    <property type="protein sequence ID" value="AET3Gv20672700.2"/>
    <property type="gene ID" value="AET3Gv20672700"/>
</dbReference>
<organism evidence="1 2">
    <name type="scientific">Aegilops tauschii subsp. strangulata</name>
    <name type="common">Goatgrass</name>
    <dbReference type="NCBI Taxonomy" id="200361"/>
    <lineage>
        <taxon>Eukaryota</taxon>
        <taxon>Viridiplantae</taxon>
        <taxon>Streptophyta</taxon>
        <taxon>Embryophyta</taxon>
        <taxon>Tracheophyta</taxon>
        <taxon>Spermatophyta</taxon>
        <taxon>Magnoliopsida</taxon>
        <taxon>Liliopsida</taxon>
        <taxon>Poales</taxon>
        <taxon>Poaceae</taxon>
        <taxon>BOP clade</taxon>
        <taxon>Pooideae</taxon>
        <taxon>Triticodae</taxon>
        <taxon>Triticeae</taxon>
        <taxon>Triticinae</taxon>
        <taxon>Aegilops</taxon>
    </lineage>
</organism>
<evidence type="ECO:0000313" key="2">
    <source>
        <dbReference type="Proteomes" id="UP000015105"/>
    </source>
</evidence>
<reference evidence="1" key="4">
    <citation type="submission" date="2019-03" db="UniProtKB">
        <authorList>
            <consortium name="EnsemblPlants"/>
        </authorList>
    </citation>
    <scope>IDENTIFICATION</scope>
</reference>
<proteinExistence type="predicted"/>
<evidence type="ECO:0000313" key="1">
    <source>
        <dbReference type="EnsemblPlants" id="AET3Gv20672700.2"/>
    </source>
</evidence>
<dbReference type="Proteomes" id="UP000015105">
    <property type="component" value="Chromosome 3D"/>
</dbReference>
<dbReference type="Gramene" id="AET3Gv20672700.2">
    <property type="protein sequence ID" value="AET3Gv20672700.2"/>
    <property type="gene ID" value="AET3Gv20672700"/>
</dbReference>
<sequence length="45" mass="5303">MLFLLSGSPDQTTYTNNFFKLQRLMKAELLTGHRQSCINFVVYIY</sequence>
<protein>
    <submittedName>
        <fullName evidence="1">Uncharacterized protein</fullName>
    </submittedName>
</protein>
<reference evidence="2" key="1">
    <citation type="journal article" date="2014" name="Science">
        <title>Ancient hybridizations among the ancestral genomes of bread wheat.</title>
        <authorList>
            <consortium name="International Wheat Genome Sequencing Consortium,"/>
            <person name="Marcussen T."/>
            <person name="Sandve S.R."/>
            <person name="Heier L."/>
            <person name="Spannagl M."/>
            <person name="Pfeifer M."/>
            <person name="Jakobsen K.S."/>
            <person name="Wulff B.B."/>
            <person name="Steuernagel B."/>
            <person name="Mayer K.F."/>
            <person name="Olsen O.A."/>
        </authorList>
    </citation>
    <scope>NUCLEOTIDE SEQUENCE [LARGE SCALE GENOMIC DNA]</scope>
    <source>
        <strain evidence="2">cv. AL8/78</strain>
    </source>
</reference>
<accession>A0A453FGP6</accession>
<reference evidence="1" key="3">
    <citation type="journal article" date="2017" name="Nature">
        <title>Genome sequence of the progenitor of the wheat D genome Aegilops tauschii.</title>
        <authorList>
            <person name="Luo M.C."/>
            <person name="Gu Y.Q."/>
            <person name="Puiu D."/>
            <person name="Wang H."/>
            <person name="Twardziok S.O."/>
            <person name="Deal K.R."/>
            <person name="Huo N."/>
            <person name="Zhu T."/>
            <person name="Wang L."/>
            <person name="Wang Y."/>
            <person name="McGuire P.E."/>
            <person name="Liu S."/>
            <person name="Long H."/>
            <person name="Ramasamy R.K."/>
            <person name="Rodriguez J.C."/>
            <person name="Van S.L."/>
            <person name="Yuan L."/>
            <person name="Wang Z."/>
            <person name="Xia Z."/>
            <person name="Xiao L."/>
            <person name="Anderson O.D."/>
            <person name="Ouyang S."/>
            <person name="Liang Y."/>
            <person name="Zimin A.V."/>
            <person name="Pertea G."/>
            <person name="Qi P."/>
            <person name="Bennetzen J.L."/>
            <person name="Dai X."/>
            <person name="Dawson M.W."/>
            <person name="Muller H.G."/>
            <person name="Kugler K."/>
            <person name="Rivarola-Duarte L."/>
            <person name="Spannagl M."/>
            <person name="Mayer K.F.X."/>
            <person name="Lu F.H."/>
            <person name="Bevan M.W."/>
            <person name="Leroy P."/>
            <person name="Li P."/>
            <person name="You F.M."/>
            <person name="Sun Q."/>
            <person name="Liu Z."/>
            <person name="Lyons E."/>
            <person name="Wicker T."/>
            <person name="Salzberg S.L."/>
            <person name="Devos K.M."/>
            <person name="Dvorak J."/>
        </authorList>
    </citation>
    <scope>NUCLEOTIDE SEQUENCE [LARGE SCALE GENOMIC DNA]</scope>
    <source>
        <strain evidence="1">cv. AL8/78</strain>
    </source>
</reference>
<name>A0A453FGP6_AEGTS</name>
<dbReference type="AlphaFoldDB" id="A0A453FGP6"/>
<keyword evidence="2" id="KW-1185">Reference proteome</keyword>
<reference evidence="2" key="2">
    <citation type="journal article" date="2017" name="Nat. Plants">
        <title>The Aegilops tauschii genome reveals multiple impacts of transposons.</title>
        <authorList>
            <person name="Zhao G."/>
            <person name="Zou C."/>
            <person name="Li K."/>
            <person name="Wang K."/>
            <person name="Li T."/>
            <person name="Gao L."/>
            <person name="Zhang X."/>
            <person name="Wang H."/>
            <person name="Yang Z."/>
            <person name="Liu X."/>
            <person name="Jiang W."/>
            <person name="Mao L."/>
            <person name="Kong X."/>
            <person name="Jiao Y."/>
            <person name="Jia J."/>
        </authorList>
    </citation>
    <scope>NUCLEOTIDE SEQUENCE [LARGE SCALE GENOMIC DNA]</scope>
    <source>
        <strain evidence="2">cv. AL8/78</strain>
    </source>
</reference>
<reference evidence="1" key="5">
    <citation type="journal article" date="2021" name="G3 (Bethesda)">
        <title>Aegilops tauschii genome assembly Aet v5.0 features greater sequence contiguity and improved annotation.</title>
        <authorList>
            <person name="Wang L."/>
            <person name="Zhu T."/>
            <person name="Rodriguez J.C."/>
            <person name="Deal K.R."/>
            <person name="Dubcovsky J."/>
            <person name="McGuire P.E."/>
            <person name="Lux T."/>
            <person name="Spannagl M."/>
            <person name="Mayer K.F.X."/>
            <person name="Baldrich P."/>
            <person name="Meyers B.C."/>
            <person name="Huo N."/>
            <person name="Gu Y.Q."/>
            <person name="Zhou H."/>
            <person name="Devos K.M."/>
            <person name="Bennetzen J.L."/>
            <person name="Unver T."/>
            <person name="Budak H."/>
            <person name="Gulick P.J."/>
            <person name="Galiba G."/>
            <person name="Kalapos B."/>
            <person name="Nelson D.R."/>
            <person name="Li P."/>
            <person name="You F.M."/>
            <person name="Luo M.C."/>
            <person name="Dvorak J."/>
        </authorList>
    </citation>
    <scope>NUCLEOTIDE SEQUENCE [LARGE SCALE GENOMIC DNA]</scope>
    <source>
        <strain evidence="1">cv. AL8/78</strain>
    </source>
</reference>